<dbReference type="InterPro" id="IPR019984">
    <property type="entry name" value="Ribosomal_uS17_bact/chlr"/>
</dbReference>
<protein>
    <recommendedName>
        <fullName evidence="6">Small ribosomal subunit protein uS17</fullName>
    </recommendedName>
</protein>
<evidence type="ECO:0000256" key="3">
    <source>
        <dbReference type="ARBA" id="ARBA00022884"/>
    </source>
</evidence>
<keyword evidence="5 6" id="KW-0687">Ribonucleoprotein</keyword>
<evidence type="ECO:0000256" key="4">
    <source>
        <dbReference type="ARBA" id="ARBA00022980"/>
    </source>
</evidence>
<dbReference type="GO" id="GO:0003735">
    <property type="term" value="F:structural constituent of ribosome"/>
    <property type="evidence" value="ECO:0007669"/>
    <property type="project" value="UniProtKB-UniRule"/>
</dbReference>
<dbReference type="PROSITE" id="PS00056">
    <property type="entry name" value="RIBOSOMAL_S17"/>
    <property type="match status" value="1"/>
</dbReference>
<dbReference type="AlphaFoldDB" id="A0A2T5MBU1"/>
<dbReference type="HAMAP" id="MF_01345_B">
    <property type="entry name" value="Ribosomal_uS17_B"/>
    <property type="match status" value="1"/>
</dbReference>
<dbReference type="InterPro" id="IPR000266">
    <property type="entry name" value="Ribosomal_uS17"/>
</dbReference>
<evidence type="ECO:0000256" key="6">
    <source>
        <dbReference type="HAMAP-Rule" id="MF_01345"/>
    </source>
</evidence>
<keyword evidence="9" id="KW-1185">Reference proteome</keyword>
<evidence type="ECO:0000256" key="7">
    <source>
        <dbReference type="RuleBase" id="RU003872"/>
    </source>
</evidence>
<dbReference type="NCBIfam" id="TIGR03635">
    <property type="entry name" value="uS17_bact"/>
    <property type="match status" value="1"/>
</dbReference>
<dbReference type="NCBIfam" id="NF004123">
    <property type="entry name" value="PRK05610.1"/>
    <property type="match status" value="1"/>
</dbReference>
<organism evidence="8 9">
    <name type="scientific">Stenotrophobium rhamnosiphilum</name>
    <dbReference type="NCBI Taxonomy" id="2029166"/>
    <lineage>
        <taxon>Bacteria</taxon>
        <taxon>Pseudomonadati</taxon>
        <taxon>Pseudomonadota</taxon>
        <taxon>Gammaproteobacteria</taxon>
        <taxon>Nevskiales</taxon>
        <taxon>Nevskiaceae</taxon>
        <taxon>Stenotrophobium</taxon>
    </lineage>
</organism>
<comment type="subunit">
    <text evidence="6">Part of the 30S ribosomal subunit.</text>
</comment>
<evidence type="ECO:0000256" key="5">
    <source>
        <dbReference type="ARBA" id="ARBA00023274"/>
    </source>
</evidence>
<keyword evidence="2 6" id="KW-0699">rRNA-binding</keyword>
<name>A0A2T5MBU1_9GAMM</name>
<dbReference type="SUPFAM" id="SSF50249">
    <property type="entry name" value="Nucleic acid-binding proteins"/>
    <property type="match status" value="1"/>
</dbReference>
<dbReference type="OrthoDB" id="9811714at2"/>
<reference evidence="8 9" key="1">
    <citation type="submission" date="2018-04" db="EMBL/GenBank/DDBJ databases">
        <title>Novel species isolated from glacier.</title>
        <authorList>
            <person name="Liu Q."/>
            <person name="Xin Y.-H."/>
        </authorList>
    </citation>
    <scope>NUCLEOTIDE SEQUENCE [LARGE SCALE GENOMIC DNA]</scope>
    <source>
        <strain evidence="8 9">GT1R17</strain>
    </source>
</reference>
<keyword evidence="3 6" id="KW-0694">RNA-binding</keyword>
<comment type="caution">
    <text evidence="8">The sequence shown here is derived from an EMBL/GenBank/DDBJ whole genome shotgun (WGS) entry which is preliminary data.</text>
</comment>
<dbReference type="InterPro" id="IPR012340">
    <property type="entry name" value="NA-bd_OB-fold"/>
</dbReference>
<dbReference type="PANTHER" id="PTHR10744:SF1">
    <property type="entry name" value="SMALL RIBOSOMAL SUBUNIT PROTEIN US17M"/>
    <property type="match status" value="1"/>
</dbReference>
<dbReference type="PANTHER" id="PTHR10744">
    <property type="entry name" value="40S RIBOSOMAL PROTEIN S11 FAMILY MEMBER"/>
    <property type="match status" value="1"/>
</dbReference>
<gene>
    <name evidence="6" type="primary">rpsQ</name>
    <name evidence="8" type="ORF">CJD38_15850</name>
</gene>
<evidence type="ECO:0000313" key="9">
    <source>
        <dbReference type="Proteomes" id="UP000244248"/>
    </source>
</evidence>
<dbReference type="Gene3D" id="2.40.50.140">
    <property type="entry name" value="Nucleic acid-binding proteins"/>
    <property type="match status" value="1"/>
</dbReference>
<accession>A0A2T5MBU1</accession>
<dbReference type="CDD" id="cd00364">
    <property type="entry name" value="Ribosomal_uS17"/>
    <property type="match status" value="1"/>
</dbReference>
<evidence type="ECO:0000256" key="1">
    <source>
        <dbReference type="ARBA" id="ARBA00010254"/>
    </source>
</evidence>
<comment type="similarity">
    <text evidence="1 6 7">Belongs to the universal ribosomal protein uS17 family.</text>
</comment>
<sequence length="93" mass="10411">MTEASVPSVKKNPGNHVVGVVVSNKADKTITVLVERKERHPLYGKFVRKSTKLYAHDEANQCKEGDTVSIVETRPLSKQKRFRLVEVIKSAHA</sequence>
<evidence type="ECO:0000313" key="8">
    <source>
        <dbReference type="EMBL" id="PTU30021.1"/>
    </source>
</evidence>
<dbReference type="GO" id="GO:0022627">
    <property type="term" value="C:cytosolic small ribosomal subunit"/>
    <property type="evidence" value="ECO:0007669"/>
    <property type="project" value="UniProtKB-UniRule"/>
</dbReference>
<proteinExistence type="inferred from homology"/>
<dbReference type="InterPro" id="IPR019979">
    <property type="entry name" value="Ribosomal_uS17_CS"/>
</dbReference>
<dbReference type="PRINTS" id="PR00973">
    <property type="entry name" value="RIBOSOMALS17"/>
</dbReference>
<dbReference type="GO" id="GO:0019843">
    <property type="term" value="F:rRNA binding"/>
    <property type="evidence" value="ECO:0007669"/>
    <property type="project" value="UniProtKB-UniRule"/>
</dbReference>
<dbReference type="GO" id="GO:0006412">
    <property type="term" value="P:translation"/>
    <property type="evidence" value="ECO:0007669"/>
    <property type="project" value="UniProtKB-UniRule"/>
</dbReference>
<dbReference type="Proteomes" id="UP000244248">
    <property type="component" value="Unassembled WGS sequence"/>
</dbReference>
<keyword evidence="4 6" id="KW-0689">Ribosomal protein</keyword>
<comment type="function">
    <text evidence="6">One of the primary rRNA binding proteins, it binds specifically to the 5'-end of 16S ribosomal RNA.</text>
</comment>
<dbReference type="EMBL" id="QANS01000007">
    <property type="protein sequence ID" value="PTU30021.1"/>
    <property type="molecule type" value="Genomic_DNA"/>
</dbReference>
<dbReference type="RefSeq" id="WP_107941367.1">
    <property type="nucleotide sequence ID" value="NZ_QANS01000007.1"/>
</dbReference>
<evidence type="ECO:0000256" key="2">
    <source>
        <dbReference type="ARBA" id="ARBA00022730"/>
    </source>
</evidence>
<dbReference type="Pfam" id="PF00366">
    <property type="entry name" value="Ribosomal_S17"/>
    <property type="match status" value="1"/>
</dbReference>